<sequence length="65" mass="7557">MFENGDTRDDVIRKFAYDFEQDMFLNKQKNEVYKLSGKRLGCFCKPSSCHGDILANFLNSQDDGR</sequence>
<dbReference type="AlphaFoldDB" id="A0A6S6SNH0"/>
<reference evidence="2" key="1">
    <citation type="submission" date="2020-01" db="EMBL/GenBank/DDBJ databases">
        <authorList>
            <person name="Meier V. D."/>
            <person name="Meier V D."/>
        </authorList>
    </citation>
    <scope>NUCLEOTIDE SEQUENCE</scope>
    <source>
        <strain evidence="2">HLG_WM_MAG_02</strain>
    </source>
</reference>
<name>A0A6S6SNH0_9BACT</name>
<organism evidence="2">
    <name type="scientific">uncultured Sulfurovum sp</name>
    <dbReference type="NCBI Taxonomy" id="269237"/>
    <lineage>
        <taxon>Bacteria</taxon>
        <taxon>Pseudomonadati</taxon>
        <taxon>Campylobacterota</taxon>
        <taxon>Epsilonproteobacteria</taxon>
        <taxon>Campylobacterales</taxon>
        <taxon>Sulfurovaceae</taxon>
        <taxon>Sulfurovum</taxon>
        <taxon>environmental samples</taxon>
    </lineage>
</organism>
<gene>
    <name evidence="2" type="ORF">HELGO_WM30112</name>
</gene>
<proteinExistence type="predicted"/>
<dbReference type="Pfam" id="PF14216">
    <property type="entry name" value="DUF4326"/>
    <property type="match status" value="1"/>
</dbReference>
<evidence type="ECO:0000259" key="1">
    <source>
        <dbReference type="Pfam" id="PF14216"/>
    </source>
</evidence>
<accession>A0A6S6SNH0</accession>
<dbReference type="InterPro" id="IPR025475">
    <property type="entry name" value="DUF4326"/>
</dbReference>
<feature type="domain" description="DUF4326" evidence="1">
    <location>
        <begin position="5"/>
        <end position="55"/>
    </location>
</feature>
<protein>
    <recommendedName>
        <fullName evidence="1">DUF4326 domain-containing protein</fullName>
    </recommendedName>
</protein>
<evidence type="ECO:0000313" key="2">
    <source>
        <dbReference type="EMBL" id="CAA6804525.1"/>
    </source>
</evidence>
<dbReference type="EMBL" id="CACVAZ010000018">
    <property type="protein sequence ID" value="CAA6804525.1"/>
    <property type="molecule type" value="Genomic_DNA"/>
</dbReference>